<feature type="compositionally biased region" description="Basic and acidic residues" evidence="1">
    <location>
        <begin position="774"/>
        <end position="784"/>
    </location>
</feature>
<name>A0A212L514_9BACT</name>
<feature type="transmembrane region" description="Helical" evidence="2">
    <location>
        <begin position="404"/>
        <end position="421"/>
    </location>
</feature>
<feature type="region of interest" description="Disordered" evidence="1">
    <location>
        <begin position="764"/>
        <end position="784"/>
    </location>
</feature>
<dbReference type="Pfam" id="PF05157">
    <property type="entry name" value="MshEN"/>
    <property type="match status" value="1"/>
</dbReference>
<sequence>MTTLDFIMPYLLLGLQLLLMGLGVVFLLSGIDELFIDCTYIFHKAYRWIFIRRKFPPLTEDQLMSPPEKPVAIMIPCWDESAVIRRMLDNTIKTINYSNYQIFVGTYPNDLKTQREVSLAREVYGNVNRIVCPKDGPTNKADCLNWIYAGIKHFEKENDVEFDIFVMNDSEDIVHPLYIKLFNYLIPRMDMIQLPVFPMTLRWWNFTAGHYAAEFAENHARDMLVREILSKSVPSAGVGSGYSRRALELLAKDSNNQLFNIESLTEDYDFGLRMRKFGLRQVFVRQVLHRQVSRKNFLTGKTHVGTKPEYIVIREYFPRTFSTAVRQKSRWIMGIALQGWANIGWQGNFWTRYMLFRDRKGLVTNLVSMLANAVVPLVGALWLYQVFAPDAYHYPPIVEPDTGLWYLMLANLFFFFWRSLWRMFYVCIVYGFGEALLSFPRLLWGNVINFAATMRAFRLYARYLLTGKVIAWDKTEHVYPSEAELVAYRRRLGDLMLDRRFITIAQLDAALARQKETGLPLGRVLLDMGMISEDRLIQILGKQFRIETRRVDPYRTPLDALSAIPRHLALANGAFPMEIQPTGELALAVENPPSSQALSEMEQAAGRAIVLYLVTRSDLAFALRYGFDRLSSSGGSTATDFASYLVANGQISEEQLDQARSHRRQKYAKLGDILLQENMVRYAQLKEAESRFFAQHRPEGRFGDFLVTEGLVSESQLEHALEVQQDSCPTLEDVLLQLNFVTADILDVAEQAIARTLPEPYPIPKARPLGQVKKSHDRDQALPA</sequence>
<dbReference type="InterPro" id="IPR037257">
    <property type="entry name" value="T2SS_E_N_sf"/>
</dbReference>
<accession>A0A212L514</accession>
<dbReference type="InterPro" id="IPR007831">
    <property type="entry name" value="T2SS_GspE_N"/>
</dbReference>
<dbReference type="EMBL" id="FMJC01000002">
    <property type="protein sequence ID" value="SCM72653.1"/>
    <property type="molecule type" value="Genomic_DNA"/>
</dbReference>
<dbReference type="NCBIfam" id="NF012033">
    <property type="entry name" value="PRK15489.1"/>
    <property type="match status" value="1"/>
</dbReference>
<dbReference type="InterPro" id="IPR029044">
    <property type="entry name" value="Nucleotide-diphossugar_trans"/>
</dbReference>
<organism evidence="5">
    <name type="scientific">uncultured Desulfovibrio sp</name>
    <dbReference type="NCBI Taxonomy" id="167968"/>
    <lineage>
        <taxon>Bacteria</taxon>
        <taxon>Pseudomonadati</taxon>
        <taxon>Thermodesulfobacteriota</taxon>
        <taxon>Desulfovibrionia</taxon>
        <taxon>Desulfovibrionales</taxon>
        <taxon>Desulfovibrionaceae</taxon>
        <taxon>Desulfovibrio</taxon>
        <taxon>environmental samples</taxon>
    </lineage>
</organism>
<dbReference type="Pfam" id="PF13632">
    <property type="entry name" value="Glyco_trans_2_3"/>
    <property type="match status" value="1"/>
</dbReference>
<feature type="domain" description="Glycosyltransferase 2-like" evidence="4">
    <location>
        <begin position="166"/>
        <end position="383"/>
    </location>
</feature>
<dbReference type="SUPFAM" id="SSF53448">
    <property type="entry name" value="Nucleotide-diphospho-sugar transferases"/>
    <property type="match status" value="1"/>
</dbReference>
<dbReference type="SUPFAM" id="SSF160246">
    <property type="entry name" value="EspE N-terminal domain-like"/>
    <property type="match status" value="3"/>
</dbReference>
<dbReference type="AlphaFoldDB" id="A0A212L514"/>
<dbReference type="RefSeq" id="WP_179980313.1">
    <property type="nucleotide sequence ID" value="NZ_LT608333.1"/>
</dbReference>
<dbReference type="Gene3D" id="3.90.550.10">
    <property type="entry name" value="Spore Coat Polysaccharide Biosynthesis Protein SpsA, Chain A"/>
    <property type="match status" value="1"/>
</dbReference>
<evidence type="ECO:0000259" key="4">
    <source>
        <dbReference type="Pfam" id="PF13632"/>
    </source>
</evidence>
<gene>
    <name evidence="5" type="ORF">KL86DES1_20756</name>
</gene>
<dbReference type="Gene3D" id="3.30.300.160">
    <property type="entry name" value="Type II secretion system, protein E, N-terminal domain"/>
    <property type="match status" value="1"/>
</dbReference>
<feature type="transmembrane region" description="Helical" evidence="2">
    <location>
        <begin position="362"/>
        <end position="384"/>
    </location>
</feature>
<dbReference type="NCBIfam" id="NF011305">
    <property type="entry name" value="PRK14716.1-3"/>
    <property type="match status" value="1"/>
</dbReference>
<evidence type="ECO:0000256" key="2">
    <source>
        <dbReference type="SAM" id="Phobius"/>
    </source>
</evidence>
<evidence type="ECO:0000259" key="3">
    <source>
        <dbReference type="Pfam" id="PF05157"/>
    </source>
</evidence>
<protein>
    <submittedName>
        <fullName evidence="5">General secretory system II protein E domain protein</fullName>
    </submittedName>
</protein>
<proteinExistence type="predicted"/>
<keyword evidence="2" id="KW-1133">Transmembrane helix</keyword>
<reference evidence="5" key="1">
    <citation type="submission" date="2016-08" db="EMBL/GenBank/DDBJ databases">
        <authorList>
            <person name="Seilhamer J.J."/>
        </authorList>
    </citation>
    <scope>NUCLEOTIDE SEQUENCE</scope>
    <source>
        <strain evidence="5">86-1</strain>
    </source>
</reference>
<keyword evidence="2" id="KW-0472">Membrane</keyword>
<evidence type="ECO:0000313" key="5">
    <source>
        <dbReference type="EMBL" id="SCM72653.1"/>
    </source>
</evidence>
<evidence type="ECO:0000256" key="1">
    <source>
        <dbReference type="SAM" id="MobiDB-lite"/>
    </source>
</evidence>
<keyword evidence="2" id="KW-0812">Transmembrane</keyword>
<feature type="transmembrane region" description="Helical" evidence="2">
    <location>
        <begin position="6"/>
        <end position="28"/>
    </location>
</feature>
<feature type="domain" description="Type II secretion system protein GspE N-terminal" evidence="3">
    <location>
        <begin position="552"/>
        <end position="624"/>
    </location>
</feature>
<dbReference type="InterPro" id="IPR001173">
    <property type="entry name" value="Glyco_trans_2-like"/>
</dbReference>